<feature type="region of interest" description="Disordered" evidence="1">
    <location>
        <begin position="39"/>
        <end position="63"/>
    </location>
</feature>
<dbReference type="Proteomes" id="UP001283361">
    <property type="component" value="Unassembled WGS sequence"/>
</dbReference>
<reference evidence="2" key="1">
    <citation type="journal article" date="2023" name="G3 (Bethesda)">
        <title>A reference genome for the long-term kleptoplast-retaining sea slug Elysia crispata morphotype clarki.</title>
        <authorList>
            <person name="Eastman K.E."/>
            <person name="Pendleton A.L."/>
            <person name="Shaikh M.A."/>
            <person name="Suttiyut T."/>
            <person name="Ogas R."/>
            <person name="Tomko P."/>
            <person name="Gavelis G."/>
            <person name="Widhalm J.R."/>
            <person name="Wisecaver J.H."/>
        </authorList>
    </citation>
    <scope>NUCLEOTIDE SEQUENCE</scope>
    <source>
        <strain evidence="2">ECLA1</strain>
    </source>
</reference>
<protein>
    <submittedName>
        <fullName evidence="2">Uncharacterized protein</fullName>
    </submittedName>
</protein>
<keyword evidence="3" id="KW-1185">Reference proteome</keyword>
<accession>A0AAE1CN36</accession>
<sequence length="82" mass="9494">MNFDKEQNAEFHVCKNCSLSFTNLVIMCSTHVCPLKENTEERWDTEETRQGRRGSNGPGERDRYLIDAMEVSIEQKTLNLPT</sequence>
<gene>
    <name evidence="2" type="ORF">RRG08_040172</name>
</gene>
<feature type="compositionally biased region" description="Basic and acidic residues" evidence="1">
    <location>
        <begin position="39"/>
        <end position="50"/>
    </location>
</feature>
<evidence type="ECO:0000313" key="2">
    <source>
        <dbReference type="EMBL" id="KAK3719872.1"/>
    </source>
</evidence>
<name>A0AAE1CN36_9GAST</name>
<dbReference type="AlphaFoldDB" id="A0AAE1CN36"/>
<comment type="caution">
    <text evidence="2">The sequence shown here is derived from an EMBL/GenBank/DDBJ whole genome shotgun (WGS) entry which is preliminary data.</text>
</comment>
<evidence type="ECO:0000313" key="3">
    <source>
        <dbReference type="Proteomes" id="UP001283361"/>
    </source>
</evidence>
<dbReference type="EMBL" id="JAWDGP010007412">
    <property type="protein sequence ID" value="KAK3719872.1"/>
    <property type="molecule type" value="Genomic_DNA"/>
</dbReference>
<evidence type="ECO:0000256" key="1">
    <source>
        <dbReference type="SAM" id="MobiDB-lite"/>
    </source>
</evidence>
<proteinExistence type="predicted"/>
<organism evidence="2 3">
    <name type="scientific">Elysia crispata</name>
    <name type="common">lettuce slug</name>
    <dbReference type="NCBI Taxonomy" id="231223"/>
    <lineage>
        <taxon>Eukaryota</taxon>
        <taxon>Metazoa</taxon>
        <taxon>Spiralia</taxon>
        <taxon>Lophotrochozoa</taxon>
        <taxon>Mollusca</taxon>
        <taxon>Gastropoda</taxon>
        <taxon>Heterobranchia</taxon>
        <taxon>Euthyneura</taxon>
        <taxon>Panpulmonata</taxon>
        <taxon>Sacoglossa</taxon>
        <taxon>Placobranchoidea</taxon>
        <taxon>Plakobranchidae</taxon>
        <taxon>Elysia</taxon>
    </lineage>
</organism>